<accession>A0A1G9BCR6</accession>
<name>A0A1G9BCR6_9BACL</name>
<organism evidence="1 2">
    <name type="scientific">Paenibacillus typhae</name>
    <dbReference type="NCBI Taxonomy" id="1174501"/>
    <lineage>
        <taxon>Bacteria</taxon>
        <taxon>Bacillati</taxon>
        <taxon>Bacillota</taxon>
        <taxon>Bacilli</taxon>
        <taxon>Bacillales</taxon>
        <taxon>Paenibacillaceae</taxon>
        <taxon>Paenibacillus</taxon>
    </lineage>
</organism>
<protein>
    <submittedName>
        <fullName evidence="1">Uncharacterized protein</fullName>
    </submittedName>
</protein>
<evidence type="ECO:0000313" key="1">
    <source>
        <dbReference type="EMBL" id="SDK37338.1"/>
    </source>
</evidence>
<gene>
    <name evidence="1" type="ORF">SAMN05216192_1401</name>
</gene>
<keyword evidence="2" id="KW-1185">Reference proteome</keyword>
<reference evidence="2" key="1">
    <citation type="submission" date="2016-10" db="EMBL/GenBank/DDBJ databases">
        <authorList>
            <person name="Varghese N."/>
            <person name="Submissions S."/>
        </authorList>
    </citation>
    <scope>NUCLEOTIDE SEQUENCE [LARGE SCALE GENOMIC DNA]</scope>
    <source>
        <strain evidence="2">CGMCC 1.11012</strain>
    </source>
</reference>
<feature type="non-terminal residue" evidence="1">
    <location>
        <position position="1"/>
    </location>
</feature>
<sequence length="101" mass="11502">IMTSQHSTSNYVNCTNAIEPPYTERYVRWCERSATQSMGSLLLDCVNVQIIYGSLGRSLLPSDLGLQIDFPVAHHFGNVRIQVRAEETRTRIQRSNLIHIL</sequence>
<dbReference type="Proteomes" id="UP000199050">
    <property type="component" value="Unassembled WGS sequence"/>
</dbReference>
<proteinExistence type="predicted"/>
<dbReference type="EMBL" id="FNDX01000040">
    <property type="protein sequence ID" value="SDK37338.1"/>
    <property type="molecule type" value="Genomic_DNA"/>
</dbReference>
<evidence type="ECO:0000313" key="2">
    <source>
        <dbReference type="Proteomes" id="UP000199050"/>
    </source>
</evidence>
<dbReference type="AlphaFoldDB" id="A0A1G9BCR6"/>